<feature type="non-terminal residue" evidence="1">
    <location>
        <position position="1"/>
    </location>
</feature>
<evidence type="ECO:0000313" key="1">
    <source>
        <dbReference type="EMBL" id="EBT4013369.1"/>
    </source>
</evidence>
<accession>A0A5V1ZYV5</accession>
<protein>
    <submittedName>
        <fullName evidence="1">Uncharacterized protein</fullName>
    </submittedName>
</protein>
<sequence>NVLSDFRLECAQLIVDKGYSYRQASEAMNVGSTYRSEVSTTCSEWWRLRYIVTDSASGRCFRSDMSLSQEGTLFGDQPHISLFKHLFQHTVQPFFLGFCTVTV</sequence>
<organism evidence="1">
    <name type="scientific">Salmonella enterica</name>
    <name type="common">Salmonella choleraesuis</name>
    <dbReference type="NCBI Taxonomy" id="28901"/>
    <lineage>
        <taxon>Bacteria</taxon>
        <taxon>Pseudomonadati</taxon>
        <taxon>Pseudomonadota</taxon>
        <taxon>Gammaproteobacteria</taxon>
        <taxon>Enterobacterales</taxon>
        <taxon>Enterobacteriaceae</taxon>
        <taxon>Salmonella</taxon>
    </lineage>
</organism>
<name>A0A5V1ZYV5_SALER</name>
<proteinExistence type="predicted"/>
<gene>
    <name evidence="1" type="ORF">CKW70_05185</name>
</gene>
<comment type="caution">
    <text evidence="1">The sequence shown here is derived from an EMBL/GenBank/DDBJ whole genome shotgun (WGS) entry which is preliminary data.</text>
</comment>
<dbReference type="EMBL" id="AAGYQG010000006">
    <property type="protein sequence ID" value="EBT4013369.1"/>
    <property type="molecule type" value="Genomic_DNA"/>
</dbReference>
<reference evidence="1" key="1">
    <citation type="submission" date="2018-07" db="EMBL/GenBank/DDBJ databases">
        <authorList>
            <consortium name="GenomeTrakr network: Whole genome sequencing for foodborne pathogen traceback"/>
        </authorList>
    </citation>
    <scope>NUCLEOTIDE SEQUENCE</scope>
    <source>
        <strain evidence="1">FSIS11703978</strain>
    </source>
</reference>
<dbReference type="AlphaFoldDB" id="A0A5V1ZYV5"/>